<dbReference type="Gene3D" id="1.10.1580.10">
    <property type="match status" value="1"/>
</dbReference>
<dbReference type="PANTHER" id="PTHR11089">
    <property type="entry name" value="GTP-BINDING PROTEIN-RELATED"/>
    <property type="match status" value="1"/>
</dbReference>
<proteinExistence type="predicted"/>
<feature type="compositionally biased region" description="Basic and acidic residues" evidence="5">
    <location>
        <begin position="502"/>
        <end position="517"/>
    </location>
</feature>
<dbReference type="InterPro" id="IPR050755">
    <property type="entry name" value="TRAFAC_YlqF/YawG_RiboMat"/>
</dbReference>
<dbReference type="CDD" id="cd04178">
    <property type="entry name" value="Nucleostemin_like"/>
    <property type="match status" value="1"/>
</dbReference>
<dbReference type="PRINTS" id="PR00326">
    <property type="entry name" value="GTP1OBG"/>
</dbReference>
<evidence type="ECO:0000259" key="6">
    <source>
        <dbReference type="PROSITE" id="PS51721"/>
    </source>
</evidence>
<dbReference type="PANTHER" id="PTHR11089:SF30">
    <property type="entry name" value="GUANINE NUCLEOTIDE-BINDING PROTEIN-LIKE 3 HOMOLOG"/>
    <property type="match status" value="1"/>
</dbReference>
<dbReference type="InterPro" id="IPR014813">
    <property type="entry name" value="Gnl3_N_dom"/>
</dbReference>
<dbReference type="Proteomes" id="UP000001307">
    <property type="component" value="Unassembled WGS sequence"/>
</dbReference>
<evidence type="ECO:0000256" key="4">
    <source>
        <dbReference type="ARBA" id="ARBA00023242"/>
    </source>
</evidence>
<dbReference type="InterPro" id="IPR023179">
    <property type="entry name" value="GTP-bd_ortho_bundle_sf"/>
</dbReference>
<dbReference type="InterPro" id="IPR030378">
    <property type="entry name" value="G_CP_dom"/>
</dbReference>
<keyword evidence="2" id="KW-0547">Nucleotide-binding</keyword>
<dbReference type="FunCoup" id="E4Y087">
    <property type="interactions" value="400"/>
</dbReference>
<feature type="region of interest" description="Disordered" evidence="5">
    <location>
        <begin position="1"/>
        <end position="52"/>
    </location>
</feature>
<feature type="domain" description="CP-type G" evidence="6">
    <location>
        <begin position="131"/>
        <end position="305"/>
    </location>
</feature>
<dbReference type="AlphaFoldDB" id="E4Y087"/>
<dbReference type="Gene3D" id="3.40.50.300">
    <property type="entry name" value="P-loop containing nucleotide triphosphate hydrolases"/>
    <property type="match status" value="1"/>
</dbReference>
<feature type="region of interest" description="Disordered" evidence="5">
    <location>
        <begin position="437"/>
        <end position="492"/>
    </location>
</feature>
<reference evidence="7" key="1">
    <citation type="journal article" date="2010" name="Science">
        <title>Plasticity of animal genome architecture unmasked by rapid evolution of a pelagic tunicate.</title>
        <authorList>
            <person name="Denoeud F."/>
            <person name="Henriet S."/>
            <person name="Mungpakdee S."/>
            <person name="Aury J.M."/>
            <person name="Da Silva C."/>
            <person name="Brinkmann H."/>
            <person name="Mikhaleva J."/>
            <person name="Olsen L.C."/>
            <person name="Jubin C."/>
            <person name="Canestro C."/>
            <person name="Bouquet J.M."/>
            <person name="Danks G."/>
            <person name="Poulain J."/>
            <person name="Campsteijn C."/>
            <person name="Adamski M."/>
            <person name="Cross I."/>
            <person name="Yadetie F."/>
            <person name="Muffato M."/>
            <person name="Louis A."/>
            <person name="Butcher S."/>
            <person name="Tsagkogeorga G."/>
            <person name="Konrad A."/>
            <person name="Singh S."/>
            <person name="Jensen M.F."/>
            <person name="Cong E.H."/>
            <person name="Eikeseth-Otteraa H."/>
            <person name="Noel B."/>
            <person name="Anthouard V."/>
            <person name="Porcel B.M."/>
            <person name="Kachouri-Lafond R."/>
            <person name="Nishino A."/>
            <person name="Ugolini M."/>
            <person name="Chourrout P."/>
            <person name="Nishida H."/>
            <person name="Aasland R."/>
            <person name="Huzurbazar S."/>
            <person name="Westhof E."/>
            <person name="Delsuc F."/>
            <person name="Lehrach H."/>
            <person name="Reinhardt R."/>
            <person name="Weissenbach J."/>
            <person name="Roy S.W."/>
            <person name="Artiguenave F."/>
            <person name="Postlethwait J.H."/>
            <person name="Manak J.R."/>
            <person name="Thompson E.M."/>
            <person name="Jaillon O."/>
            <person name="Du Pasquier L."/>
            <person name="Boudinot P."/>
            <person name="Liberles D.A."/>
            <person name="Volff J.N."/>
            <person name="Philippe H."/>
            <person name="Lenhard B."/>
            <person name="Roest Crollius H."/>
            <person name="Wincker P."/>
            <person name="Chourrout D."/>
        </authorList>
    </citation>
    <scope>NUCLEOTIDE SEQUENCE [LARGE SCALE GENOMIC DNA]</scope>
</reference>
<keyword evidence="3" id="KW-0342">GTP-binding</keyword>
<evidence type="ECO:0000256" key="1">
    <source>
        <dbReference type="ARBA" id="ARBA00004123"/>
    </source>
</evidence>
<evidence type="ECO:0000256" key="2">
    <source>
        <dbReference type="ARBA" id="ARBA00022741"/>
    </source>
</evidence>
<dbReference type="InParanoid" id="E4Y087"/>
<dbReference type="GO" id="GO:0005730">
    <property type="term" value="C:nucleolus"/>
    <property type="evidence" value="ECO:0007669"/>
    <property type="project" value="TreeGrafter"/>
</dbReference>
<organism evidence="7">
    <name type="scientific">Oikopleura dioica</name>
    <name type="common">Tunicate</name>
    <dbReference type="NCBI Taxonomy" id="34765"/>
    <lineage>
        <taxon>Eukaryota</taxon>
        <taxon>Metazoa</taxon>
        <taxon>Chordata</taxon>
        <taxon>Tunicata</taxon>
        <taxon>Appendicularia</taxon>
        <taxon>Copelata</taxon>
        <taxon>Oikopleuridae</taxon>
        <taxon>Oikopleura</taxon>
    </lineage>
</organism>
<keyword evidence="4" id="KW-0539">Nucleus</keyword>
<dbReference type="PROSITE" id="PS51721">
    <property type="entry name" value="G_CP"/>
    <property type="match status" value="1"/>
</dbReference>
<evidence type="ECO:0000256" key="5">
    <source>
        <dbReference type="SAM" id="MobiDB-lite"/>
    </source>
</evidence>
<dbReference type="EMBL" id="FN653470">
    <property type="protein sequence ID" value="CBY15299.1"/>
    <property type="molecule type" value="Genomic_DNA"/>
</dbReference>
<sequence length="542" mass="60003">MKRPGLQSKSKRTSVRLREKVKKKVRDHNRKTRKFERENAKTKKQHVPNSAPFKDQILQDALNFQEAKRAKVLERKERRKIKKGKAKAETIASLMKDVQSAQTTYNKKQAVKDQVKAEAYEQDKKKAAWFRRELKYVTSNADVILEVLDARDPIGCRSEQLESQAFAAGKRVVLVLNKVDLVPKPIVKGWLEVLRKQLPTVAFKASTQKQRQNLGRGQSASGATAYGADQLTKLLGAFAKTKGMKTGVTAAVVGFPNVGKSSIINTLARSRVCNVSATAGSTKDTQEVHIDKAVKLLDSPGVLFGGSAEKQALRGALSASALADPVEGALALLNRCDKVALALHYSTNHTDNGRSFLAQLAQKRGLVKKGGIPDCEKSARQILQDCQRGRFSFYTKPPKTATAEELTVPEFLDAKLVTTMSEEFKLDGLDDWMETSDISAPTSGKGIGLSNDGFGELEDSDDEEEDGQSGDDNEEMEEDDKMEEDVAVDFPEKKTVKFGGVSDKKMPTDLRQRQKADKKILKRKDKFETKLSESVEKALKLM</sequence>
<feature type="region of interest" description="Disordered" evidence="5">
    <location>
        <begin position="498"/>
        <end position="517"/>
    </location>
</feature>
<dbReference type="Pfam" id="PF08701">
    <property type="entry name" value="GN3L_Grn1"/>
    <property type="match status" value="1"/>
</dbReference>
<feature type="compositionally biased region" description="Acidic residues" evidence="5">
    <location>
        <begin position="455"/>
        <end position="487"/>
    </location>
</feature>
<protein>
    <recommendedName>
        <fullName evidence="6">CP-type G domain-containing protein</fullName>
    </recommendedName>
</protein>
<dbReference type="SUPFAM" id="SSF52540">
    <property type="entry name" value="P-loop containing nucleoside triphosphate hydrolases"/>
    <property type="match status" value="1"/>
</dbReference>
<dbReference type="InterPro" id="IPR027417">
    <property type="entry name" value="P-loop_NTPase"/>
</dbReference>
<evidence type="ECO:0000313" key="7">
    <source>
        <dbReference type="EMBL" id="CBY15299.1"/>
    </source>
</evidence>
<name>E4Y087_OIKDI</name>
<gene>
    <name evidence="7" type="ORF">GSOID_T00012199001</name>
</gene>
<dbReference type="OrthoDB" id="444945at2759"/>
<dbReference type="Pfam" id="PF01926">
    <property type="entry name" value="MMR_HSR1"/>
    <property type="match status" value="1"/>
</dbReference>
<keyword evidence="8" id="KW-1185">Reference proteome</keyword>
<dbReference type="InterPro" id="IPR006073">
    <property type="entry name" value="GTP-bd"/>
</dbReference>
<evidence type="ECO:0000313" key="8">
    <source>
        <dbReference type="Proteomes" id="UP000001307"/>
    </source>
</evidence>
<accession>E4Y087</accession>
<comment type="subcellular location">
    <subcellularLocation>
        <location evidence="1">Nucleus</location>
    </subcellularLocation>
</comment>
<feature type="compositionally biased region" description="Basic residues" evidence="5">
    <location>
        <begin position="1"/>
        <end position="34"/>
    </location>
</feature>
<evidence type="ECO:0000256" key="3">
    <source>
        <dbReference type="ARBA" id="ARBA00023134"/>
    </source>
</evidence>
<dbReference type="GO" id="GO:0005525">
    <property type="term" value="F:GTP binding"/>
    <property type="evidence" value="ECO:0007669"/>
    <property type="project" value="UniProtKB-KW"/>
</dbReference>